<name>A0A518B5Y8_9BACT</name>
<dbReference type="InterPro" id="IPR011989">
    <property type="entry name" value="ARM-like"/>
</dbReference>
<reference evidence="1 2" key="1">
    <citation type="submission" date="2019-02" db="EMBL/GenBank/DDBJ databases">
        <title>Deep-cultivation of Planctomycetes and their phenomic and genomic characterization uncovers novel biology.</title>
        <authorList>
            <person name="Wiegand S."/>
            <person name="Jogler M."/>
            <person name="Boedeker C."/>
            <person name="Pinto D."/>
            <person name="Vollmers J."/>
            <person name="Rivas-Marin E."/>
            <person name="Kohn T."/>
            <person name="Peeters S.H."/>
            <person name="Heuer A."/>
            <person name="Rast P."/>
            <person name="Oberbeckmann S."/>
            <person name="Bunk B."/>
            <person name="Jeske O."/>
            <person name="Meyerdierks A."/>
            <person name="Storesund J.E."/>
            <person name="Kallscheuer N."/>
            <person name="Luecker S."/>
            <person name="Lage O.M."/>
            <person name="Pohl T."/>
            <person name="Merkel B.J."/>
            <person name="Hornburger P."/>
            <person name="Mueller R.-W."/>
            <person name="Bruemmer F."/>
            <person name="Labrenz M."/>
            <person name="Spormann A.M."/>
            <person name="Op den Camp H."/>
            <person name="Overmann J."/>
            <person name="Amann R."/>
            <person name="Jetten M.S.M."/>
            <person name="Mascher T."/>
            <person name="Medema M.H."/>
            <person name="Devos D.P."/>
            <person name="Kaster A.-K."/>
            <person name="Ovreas L."/>
            <person name="Rohde M."/>
            <person name="Galperin M.Y."/>
            <person name="Jogler C."/>
        </authorList>
    </citation>
    <scope>NUCLEOTIDE SEQUENCE [LARGE SCALE GENOMIC DNA]</scope>
    <source>
        <strain evidence="1 2">Pan216</strain>
    </source>
</reference>
<organism evidence="1 2">
    <name type="scientific">Kolteria novifilia</name>
    <dbReference type="NCBI Taxonomy" id="2527975"/>
    <lineage>
        <taxon>Bacteria</taxon>
        <taxon>Pseudomonadati</taxon>
        <taxon>Planctomycetota</taxon>
        <taxon>Planctomycetia</taxon>
        <taxon>Kolteriales</taxon>
        <taxon>Kolteriaceae</taxon>
        <taxon>Kolteria</taxon>
    </lineage>
</organism>
<sequence>MSDDQRVPVGAFRSVETVKVSRPATLAVHVKNTGITVTIGIEKTLDILSKSENLAAGEVLLEASLSGPPMIREAAFDRLLRQRRRELYLPLVKRWPHLTPMQQQRLLNEGEALSRALREAFLSNQDETYAIAIDLIRRVPAYDLAPLLVSSLLAHSKRQSDAVEILSEHAQRIARELSLEPAEQTHQDIERVRLHFLEALRQGLPRYANFSRAEILRAYLLLAEDDDEQVPTIIDDHSHPAHRDMIDTLCHASVQGIMRWVGIMLFRYPNPHAALKTVFSKRDDLPFVREILKQFRDLGGSPAMPSMRELGHIPWLSVNHPIIGEVEDEHQTPLVRFAMTTGIDQEKKLDLCAHFLEEGTSEARLASIESLAQLAGPKADSLVIGCLEDDAIDIQLAAVVQLRDRGAPNALEYLFARLEHADERIREAARNCLADFRIEHYLNAFERLDDKTRLAAGRMMLGSDQEALESLRGELRSPYGQHRKRALKVVGQLGLYDETYDIIFEMLNDGELVTQREAKNLLAESDDPKMVERMTTIFDEGTEVAQIAAKDVLLRLARESDHPDVRDAAQRVVRELELS</sequence>
<evidence type="ECO:0000313" key="2">
    <source>
        <dbReference type="Proteomes" id="UP000317093"/>
    </source>
</evidence>
<dbReference type="OrthoDB" id="231319at2"/>
<evidence type="ECO:0008006" key="3">
    <source>
        <dbReference type="Google" id="ProtNLM"/>
    </source>
</evidence>
<gene>
    <name evidence="1" type="ORF">Pan216_32090</name>
</gene>
<dbReference type="Gene3D" id="1.25.10.10">
    <property type="entry name" value="Leucine-rich Repeat Variant"/>
    <property type="match status" value="2"/>
</dbReference>
<proteinExistence type="predicted"/>
<dbReference type="EMBL" id="CP036279">
    <property type="protein sequence ID" value="QDU62342.1"/>
    <property type="molecule type" value="Genomic_DNA"/>
</dbReference>
<dbReference type="KEGG" id="knv:Pan216_32090"/>
<dbReference type="AlphaFoldDB" id="A0A518B5Y8"/>
<dbReference type="SUPFAM" id="SSF48371">
    <property type="entry name" value="ARM repeat"/>
    <property type="match status" value="1"/>
</dbReference>
<accession>A0A518B5Y8</accession>
<dbReference type="Proteomes" id="UP000317093">
    <property type="component" value="Chromosome"/>
</dbReference>
<dbReference type="InterPro" id="IPR016024">
    <property type="entry name" value="ARM-type_fold"/>
</dbReference>
<protein>
    <recommendedName>
        <fullName evidence="3">HEAT repeat protein</fullName>
    </recommendedName>
</protein>
<keyword evidence="2" id="KW-1185">Reference proteome</keyword>
<evidence type="ECO:0000313" key="1">
    <source>
        <dbReference type="EMBL" id="QDU62342.1"/>
    </source>
</evidence>
<dbReference type="RefSeq" id="WP_145259026.1">
    <property type="nucleotide sequence ID" value="NZ_CP036279.1"/>
</dbReference>